<dbReference type="Proteomes" id="UP000295351">
    <property type="component" value="Unassembled WGS sequence"/>
</dbReference>
<feature type="domain" description="Major facilitator superfamily (MFS) profile" evidence="6">
    <location>
        <begin position="26"/>
        <end position="474"/>
    </location>
</feature>
<keyword evidence="3 5" id="KW-1133">Transmembrane helix</keyword>
<dbReference type="EMBL" id="SLVX01000002">
    <property type="protein sequence ID" value="TCN47518.1"/>
    <property type="molecule type" value="Genomic_DNA"/>
</dbReference>
<evidence type="ECO:0000256" key="2">
    <source>
        <dbReference type="ARBA" id="ARBA00022692"/>
    </source>
</evidence>
<dbReference type="InterPro" id="IPR020846">
    <property type="entry name" value="MFS_dom"/>
</dbReference>
<comment type="subcellular location">
    <subcellularLocation>
        <location evidence="1">Membrane</location>
        <topology evidence="1">Multi-pass membrane protein</topology>
    </subcellularLocation>
</comment>
<feature type="transmembrane region" description="Helical" evidence="5">
    <location>
        <begin position="116"/>
        <end position="137"/>
    </location>
</feature>
<dbReference type="InterPro" id="IPR011701">
    <property type="entry name" value="MFS"/>
</dbReference>
<feature type="transmembrane region" description="Helical" evidence="5">
    <location>
        <begin position="450"/>
        <end position="469"/>
    </location>
</feature>
<evidence type="ECO:0000259" key="6">
    <source>
        <dbReference type="PROSITE" id="PS50850"/>
    </source>
</evidence>
<feature type="transmembrane region" description="Helical" evidence="5">
    <location>
        <begin position="21"/>
        <end position="40"/>
    </location>
</feature>
<sequence>MSESIVSSKETVPRLSSLFSRAYLFGTLMLGGGIMLHAVETYITATLMPSIVRDIGGLPLFAWATTIYVAASVLGSTFVAVRPERVTLNHCYRAGALLFGIGSLVCAIAPSMETVLIGRAIQGLGAGFLVALGYAFIRHVYPEPLWSTASTLYAAAWGIATFLGPTIGGIFAAGSAWREAFALLVPLSVLMAASAPKLLPPGDGERVTTKTPFLQIVLLVAAVVVLSFASSVTAPLLRGAFAAAAVLAMLATVAIERRAEGRLLPAGTISLGSPLARVYLIMLMLLVTICSDIYIPYFLQVLHGVSPLVSGYLVALLALGWTVAAFATAGLKGRRANRVIVAGALMEALATALLVVTLARHNPASGLVLLAVATLFIFLMGFGIGMGWAHLVTHVLHLAPAGETDKASAAITTMQALGAAFGAALAGIIVNSTGLVSPGGIEGALTAARWLYALLALPAALAILLALRLPAGKGDPAG</sequence>
<protein>
    <submittedName>
        <fullName evidence="7">Putative MFS family arabinose efflux permease</fullName>
    </submittedName>
</protein>
<name>A0A4R2CZU4_SHIGR</name>
<dbReference type="Gene3D" id="1.20.1720.10">
    <property type="entry name" value="Multidrug resistance protein D"/>
    <property type="match status" value="1"/>
</dbReference>
<accession>A0A4R2CZU4</accession>
<feature type="transmembrane region" description="Helical" evidence="5">
    <location>
        <begin position="365"/>
        <end position="388"/>
    </location>
</feature>
<feature type="transmembrane region" description="Helical" evidence="5">
    <location>
        <begin position="309"/>
        <end position="327"/>
    </location>
</feature>
<keyword evidence="4 5" id="KW-0472">Membrane</keyword>
<feature type="transmembrane region" description="Helical" evidence="5">
    <location>
        <begin position="236"/>
        <end position="255"/>
    </location>
</feature>
<evidence type="ECO:0000313" key="7">
    <source>
        <dbReference type="EMBL" id="TCN47518.1"/>
    </source>
</evidence>
<keyword evidence="8" id="KW-1185">Reference proteome</keyword>
<dbReference type="GO" id="GO:0005886">
    <property type="term" value="C:plasma membrane"/>
    <property type="evidence" value="ECO:0007669"/>
    <property type="project" value="TreeGrafter"/>
</dbReference>
<feature type="transmembrane region" description="Helical" evidence="5">
    <location>
        <begin position="149"/>
        <end position="174"/>
    </location>
</feature>
<keyword evidence="2 5" id="KW-0812">Transmembrane</keyword>
<feature type="transmembrane region" description="Helical" evidence="5">
    <location>
        <begin position="276"/>
        <end position="297"/>
    </location>
</feature>
<feature type="transmembrane region" description="Helical" evidence="5">
    <location>
        <begin position="339"/>
        <end position="359"/>
    </location>
</feature>
<dbReference type="SUPFAM" id="SSF103473">
    <property type="entry name" value="MFS general substrate transporter"/>
    <property type="match status" value="1"/>
</dbReference>
<dbReference type="GO" id="GO:0022857">
    <property type="term" value="F:transmembrane transporter activity"/>
    <property type="evidence" value="ECO:0007669"/>
    <property type="project" value="InterPro"/>
</dbReference>
<feature type="transmembrane region" description="Helical" evidence="5">
    <location>
        <begin position="211"/>
        <end position="230"/>
    </location>
</feature>
<dbReference type="AlphaFoldDB" id="A0A4R2CZU4"/>
<dbReference type="PANTHER" id="PTHR23501">
    <property type="entry name" value="MAJOR FACILITATOR SUPERFAMILY"/>
    <property type="match status" value="1"/>
</dbReference>
<evidence type="ECO:0000256" key="1">
    <source>
        <dbReference type="ARBA" id="ARBA00004141"/>
    </source>
</evidence>
<evidence type="ECO:0000313" key="8">
    <source>
        <dbReference type="Proteomes" id="UP000295351"/>
    </source>
</evidence>
<proteinExistence type="predicted"/>
<evidence type="ECO:0000256" key="3">
    <source>
        <dbReference type="ARBA" id="ARBA00022989"/>
    </source>
</evidence>
<dbReference type="RefSeq" id="WP_210234601.1">
    <property type="nucleotide sequence ID" value="NZ_BAABEI010000012.1"/>
</dbReference>
<dbReference type="Pfam" id="PF07690">
    <property type="entry name" value="MFS_1"/>
    <property type="match status" value="1"/>
</dbReference>
<reference evidence="7 8" key="1">
    <citation type="submission" date="2019-03" db="EMBL/GenBank/DDBJ databases">
        <title>Genomic Encyclopedia of Type Strains, Phase IV (KMG-IV): sequencing the most valuable type-strain genomes for metagenomic binning, comparative biology and taxonomic classification.</title>
        <authorList>
            <person name="Goeker M."/>
        </authorList>
    </citation>
    <scope>NUCLEOTIDE SEQUENCE [LARGE SCALE GENOMIC DNA]</scope>
    <source>
        <strain evidence="7 8">DSM 18401</strain>
    </source>
</reference>
<dbReference type="PANTHER" id="PTHR23501:SF154">
    <property type="entry name" value="MULTIDRUG-EFFLUX TRANSPORTER RV1634-RELATED"/>
    <property type="match status" value="1"/>
</dbReference>
<dbReference type="PROSITE" id="PS50850">
    <property type="entry name" value="MFS"/>
    <property type="match status" value="1"/>
</dbReference>
<feature type="transmembrane region" description="Helical" evidence="5">
    <location>
        <begin position="91"/>
        <end position="110"/>
    </location>
</feature>
<feature type="transmembrane region" description="Helical" evidence="5">
    <location>
        <begin position="409"/>
        <end position="430"/>
    </location>
</feature>
<organism evidence="7 8">
    <name type="scientific">Shinella granuli</name>
    <dbReference type="NCBI Taxonomy" id="323621"/>
    <lineage>
        <taxon>Bacteria</taxon>
        <taxon>Pseudomonadati</taxon>
        <taxon>Pseudomonadota</taxon>
        <taxon>Alphaproteobacteria</taxon>
        <taxon>Hyphomicrobiales</taxon>
        <taxon>Rhizobiaceae</taxon>
        <taxon>Shinella</taxon>
    </lineage>
</organism>
<gene>
    <name evidence="7" type="ORF">EV665_10237</name>
</gene>
<comment type="caution">
    <text evidence="7">The sequence shown here is derived from an EMBL/GenBank/DDBJ whole genome shotgun (WGS) entry which is preliminary data.</text>
</comment>
<dbReference type="InterPro" id="IPR036259">
    <property type="entry name" value="MFS_trans_sf"/>
</dbReference>
<feature type="transmembrane region" description="Helical" evidence="5">
    <location>
        <begin position="60"/>
        <end position="79"/>
    </location>
</feature>
<evidence type="ECO:0000256" key="5">
    <source>
        <dbReference type="SAM" id="Phobius"/>
    </source>
</evidence>
<evidence type="ECO:0000256" key="4">
    <source>
        <dbReference type="ARBA" id="ARBA00023136"/>
    </source>
</evidence>
<dbReference type="Gene3D" id="1.20.1250.20">
    <property type="entry name" value="MFS general substrate transporter like domains"/>
    <property type="match status" value="1"/>
</dbReference>